<evidence type="ECO:0000256" key="11">
    <source>
        <dbReference type="SAM" id="SignalP"/>
    </source>
</evidence>
<dbReference type="InterPro" id="IPR017853">
    <property type="entry name" value="GH"/>
</dbReference>
<name>A0ABT6YE15_9BACT</name>
<evidence type="ECO:0000313" key="13">
    <source>
        <dbReference type="EMBL" id="MDI9861832.1"/>
    </source>
</evidence>
<evidence type="ECO:0000256" key="3">
    <source>
        <dbReference type="ARBA" id="ARBA00007401"/>
    </source>
</evidence>
<dbReference type="Gene3D" id="2.60.120.260">
    <property type="entry name" value="Galactose-binding domain-like"/>
    <property type="match status" value="1"/>
</dbReference>
<dbReference type="Pfam" id="PF16353">
    <property type="entry name" value="LacZ_4"/>
    <property type="match status" value="1"/>
</dbReference>
<evidence type="ECO:0000256" key="2">
    <source>
        <dbReference type="ARBA" id="ARBA00001913"/>
    </source>
</evidence>
<dbReference type="SUPFAM" id="SSF49785">
    <property type="entry name" value="Galactose-binding domain-like"/>
    <property type="match status" value="1"/>
</dbReference>
<evidence type="ECO:0000259" key="12">
    <source>
        <dbReference type="SMART" id="SM01038"/>
    </source>
</evidence>
<keyword evidence="6 10" id="KW-0378">Hydrolase</keyword>
<protein>
    <recommendedName>
        <fullName evidence="5 10">Beta-galactosidase</fullName>
        <ecNumber evidence="5 10">3.2.1.23</ecNumber>
    </recommendedName>
    <alternativeName>
        <fullName evidence="9 10">Lactase</fullName>
    </alternativeName>
</protein>
<proteinExistence type="inferred from homology"/>
<dbReference type="Gene3D" id="3.20.20.80">
    <property type="entry name" value="Glycosidases"/>
    <property type="match status" value="1"/>
</dbReference>
<feature type="domain" description="Beta galactosidase small chain/" evidence="12">
    <location>
        <begin position="756"/>
        <end position="1033"/>
    </location>
</feature>
<dbReference type="EMBL" id="JASHIF010000023">
    <property type="protein sequence ID" value="MDI9861832.1"/>
    <property type="molecule type" value="Genomic_DNA"/>
</dbReference>
<dbReference type="InterPro" id="IPR004199">
    <property type="entry name" value="B-gal_small/dom_5"/>
</dbReference>
<accession>A0ABT6YE15</accession>
<evidence type="ECO:0000256" key="1">
    <source>
        <dbReference type="ARBA" id="ARBA00001412"/>
    </source>
</evidence>
<dbReference type="SMART" id="SM01038">
    <property type="entry name" value="Bgal_small_N"/>
    <property type="match status" value="1"/>
</dbReference>
<evidence type="ECO:0000256" key="9">
    <source>
        <dbReference type="ARBA" id="ARBA00032230"/>
    </source>
</evidence>
<dbReference type="SUPFAM" id="SSF49303">
    <property type="entry name" value="beta-Galactosidase/glucuronidase domain"/>
    <property type="match status" value="2"/>
</dbReference>
<dbReference type="Gene3D" id="2.70.98.10">
    <property type="match status" value="1"/>
</dbReference>
<dbReference type="InterPro" id="IPR036156">
    <property type="entry name" value="Beta-gal/glucu_dom_sf"/>
</dbReference>
<comment type="catalytic activity">
    <reaction evidence="1 10">
        <text>Hydrolysis of terminal non-reducing beta-D-galactose residues in beta-D-galactosides.</text>
        <dbReference type="EC" id="3.2.1.23"/>
    </reaction>
</comment>
<dbReference type="SUPFAM" id="SSF74650">
    <property type="entry name" value="Galactose mutarotase-like"/>
    <property type="match status" value="1"/>
</dbReference>
<dbReference type="InterPro" id="IPR006103">
    <property type="entry name" value="Glyco_hydro_2_cat"/>
</dbReference>
<dbReference type="InterPro" id="IPR050347">
    <property type="entry name" value="Bact_Beta-galactosidase"/>
</dbReference>
<dbReference type="PANTHER" id="PTHR46323:SF2">
    <property type="entry name" value="BETA-GALACTOSIDASE"/>
    <property type="match status" value="1"/>
</dbReference>
<dbReference type="InterPro" id="IPR006101">
    <property type="entry name" value="Glyco_hydro_2"/>
</dbReference>
<evidence type="ECO:0000256" key="4">
    <source>
        <dbReference type="ARBA" id="ARBA00011245"/>
    </source>
</evidence>
<dbReference type="Pfam" id="PF02929">
    <property type="entry name" value="Bgal_small_N"/>
    <property type="match status" value="1"/>
</dbReference>
<comment type="subunit">
    <text evidence="4">Monomer.</text>
</comment>
<dbReference type="PROSITE" id="PS00608">
    <property type="entry name" value="GLYCOSYL_HYDROL_F2_2"/>
    <property type="match status" value="1"/>
</dbReference>
<evidence type="ECO:0000256" key="8">
    <source>
        <dbReference type="ARBA" id="ARBA00023295"/>
    </source>
</evidence>
<feature type="chain" id="PRO_5045093909" description="Beta-galactosidase" evidence="11">
    <location>
        <begin position="19"/>
        <end position="1035"/>
    </location>
</feature>
<dbReference type="InterPro" id="IPR011013">
    <property type="entry name" value="Gal_mutarotase_sf_dom"/>
</dbReference>
<dbReference type="InterPro" id="IPR008979">
    <property type="entry name" value="Galactose-bd-like_sf"/>
</dbReference>
<dbReference type="InterPro" id="IPR023230">
    <property type="entry name" value="Glyco_hydro_2_CS"/>
</dbReference>
<keyword evidence="11" id="KW-0732">Signal</keyword>
<reference evidence="13 14" key="1">
    <citation type="submission" date="2023-05" db="EMBL/GenBank/DDBJ databases">
        <title>Novel species of genus Flectobacillus isolated from stream in China.</title>
        <authorList>
            <person name="Lu H."/>
        </authorList>
    </citation>
    <scope>NUCLEOTIDE SEQUENCE [LARGE SCALE GENOMIC DNA]</scope>
    <source>
        <strain evidence="13 14">KCTC 42575</strain>
    </source>
</reference>
<evidence type="ECO:0000256" key="6">
    <source>
        <dbReference type="ARBA" id="ARBA00022801"/>
    </source>
</evidence>
<dbReference type="InterPro" id="IPR023232">
    <property type="entry name" value="Glyco_hydro_2_AS"/>
</dbReference>
<organism evidence="13 14">
    <name type="scientific">Flectobacillus roseus</name>
    <dbReference type="NCBI Taxonomy" id="502259"/>
    <lineage>
        <taxon>Bacteria</taxon>
        <taxon>Pseudomonadati</taxon>
        <taxon>Bacteroidota</taxon>
        <taxon>Cytophagia</taxon>
        <taxon>Cytophagales</taxon>
        <taxon>Flectobacillaceae</taxon>
        <taxon>Flectobacillus</taxon>
    </lineage>
</organism>
<dbReference type="InterPro" id="IPR014718">
    <property type="entry name" value="GH-type_carb-bd"/>
</dbReference>
<keyword evidence="8 10" id="KW-0326">Glycosidase</keyword>
<evidence type="ECO:0000256" key="7">
    <source>
        <dbReference type="ARBA" id="ARBA00022837"/>
    </source>
</evidence>
<keyword evidence="7" id="KW-0106">Calcium</keyword>
<dbReference type="InterPro" id="IPR013783">
    <property type="entry name" value="Ig-like_fold"/>
</dbReference>
<comment type="caution">
    <text evidence="13">The sequence shown here is derived from an EMBL/GenBank/DDBJ whole genome shotgun (WGS) entry which is preliminary data.</text>
</comment>
<keyword evidence="14" id="KW-1185">Reference proteome</keyword>
<evidence type="ECO:0000256" key="10">
    <source>
        <dbReference type="RuleBase" id="RU361154"/>
    </source>
</evidence>
<dbReference type="Proteomes" id="UP001236507">
    <property type="component" value="Unassembled WGS sequence"/>
</dbReference>
<dbReference type="Gene3D" id="2.60.40.10">
    <property type="entry name" value="Immunoglobulins"/>
    <property type="match status" value="2"/>
</dbReference>
<dbReference type="InterPro" id="IPR032312">
    <property type="entry name" value="LacZ_4"/>
</dbReference>
<gene>
    <name evidence="13" type="ORF">QM524_21605</name>
</gene>
<dbReference type="PANTHER" id="PTHR46323">
    <property type="entry name" value="BETA-GALACTOSIDASE"/>
    <property type="match status" value="1"/>
</dbReference>
<dbReference type="EC" id="3.2.1.23" evidence="5 10"/>
<dbReference type="InterPro" id="IPR006102">
    <property type="entry name" value="Ig-like_GH2"/>
</dbReference>
<dbReference type="SUPFAM" id="SSF51445">
    <property type="entry name" value="(Trans)glycosidases"/>
    <property type="match status" value="1"/>
</dbReference>
<dbReference type="PRINTS" id="PR00132">
    <property type="entry name" value="GLHYDRLASE2"/>
</dbReference>
<dbReference type="PROSITE" id="PS00719">
    <property type="entry name" value="GLYCOSYL_HYDROL_F2_1"/>
    <property type="match status" value="1"/>
</dbReference>
<dbReference type="InterPro" id="IPR006104">
    <property type="entry name" value="Glyco_hydro_2_N"/>
</dbReference>
<dbReference type="Pfam" id="PF02837">
    <property type="entry name" value="Glyco_hydro_2_N"/>
    <property type="match status" value="1"/>
</dbReference>
<dbReference type="Pfam" id="PF00703">
    <property type="entry name" value="Glyco_hydro_2"/>
    <property type="match status" value="1"/>
</dbReference>
<evidence type="ECO:0000256" key="5">
    <source>
        <dbReference type="ARBA" id="ARBA00012756"/>
    </source>
</evidence>
<sequence length="1035" mass="118048">MKKKLTLLLTLLQGSLLAQNPWENPSLIDIGKEKAHADFVLYAEKSSAVTKKPQASPFYQSLNGTWKFVYADRISDAPSNYFETNLDDSKWNDLPVPSNWERKGFGTAIYTNIVYPFPKNPPFIGGDNPVGTYRKAFTVPENWSDREILLHFGSITGYARIYVNGKFVGMTKVSKSPAEFNISQFLQKGKNTLAVQVYRWHDGSYLEDQDFFRISGIERDVFLTALPKTSLWDFFIKGDLDAKYTDGLLSADVSLRKFKGSNVEAGSVNVELLDKTGKTVWSQLQKVAKSTDTLQNVSFKTTIKNPLKWSAEYPNLYTCVISVNDVQGKSLGTTSYKVGFRKVEIKNAQLLINGVPTYVHGVNRHEHDPVEGHVPNRELMLRDIQLMKQFNINAVRASHYPNDPYWYELCDQYGLYVVDEVNLETHGMGAEWQGSWDKTKHPAYLPLWANAHKDRTERMFERDKNHASVIIWSLGNECGNGPVFYETYKWLKSKDNTRFVQSEQAGENANTDIVCPMYPRIEDMLKYANDNTKTRPYIMCEYAHAMGNSSGNFQRYWDIIRGSKHMQGGFIWDWVDQGMLTKTADGRPFYAYGGDLGGYYLQNDENFCANGVIASDRTPHPGLFEVKKSYQSIIFSAKNLETGEFKVENLFDFTNLNNYAFKWVLTKDGKSVAEGNFDVNLAPKQSQDVKIDLPAKKDRGEYALELYAYTKSATELVPAGHEIAREQLRFDNSYYFQVNRPRTGTLEITKANNRLTFKTDKVTGTFNTQWGNWEKYSALDGSTSINGLPEPFFWRAPTDNDFGNDMPYRLGIWRNAHANKSVSKVTVGEQNAEGLSIQVDYLLTGINANYTVIYQILNDGAVKVTANLDLGDRNLPEMPRFGMRMNLKQDYKLLNYYGRGPWENYQDRNLASFLGVYADTVVKAVESNYIRPQEHGYRTDARWIKIANEQGNGLMIEGVQPISFSLLPFKTEDLDPGLSKKQQHPTDIKIRDENTLQIDLKQRGLGGDDSWGALPHKEYRLTDKKFTYSYILSLF</sequence>
<dbReference type="RefSeq" id="WP_283346183.1">
    <property type="nucleotide sequence ID" value="NZ_JASHIF010000023.1"/>
</dbReference>
<feature type="signal peptide" evidence="11">
    <location>
        <begin position="1"/>
        <end position="18"/>
    </location>
</feature>
<comment type="cofactor">
    <cofactor evidence="2">
        <name>Ca(2+)</name>
        <dbReference type="ChEBI" id="CHEBI:29108"/>
    </cofactor>
</comment>
<dbReference type="GO" id="GO:0016787">
    <property type="term" value="F:hydrolase activity"/>
    <property type="evidence" value="ECO:0007669"/>
    <property type="project" value="UniProtKB-KW"/>
</dbReference>
<dbReference type="Pfam" id="PF02836">
    <property type="entry name" value="Glyco_hydro_2_C"/>
    <property type="match status" value="1"/>
</dbReference>
<evidence type="ECO:0000313" key="14">
    <source>
        <dbReference type="Proteomes" id="UP001236507"/>
    </source>
</evidence>
<comment type="similarity">
    <text evidence="3 10">Belongs to the glycosyl hydrolase 2 family.</text>
</comment>